<organism evidence="1 2">
    <name type="scientific">Endozoicomonas euniceicola</name>
    <dbReference type="NCBI Taxonomy" id="1234143"/>
    <lineage>
        <taxon>Bacteria</taxon>
        <taxon>Pseudomonadati</taxon>
        <taxon>Pseudomonadota</taxon>
        <taxon>Gammaproteobacteria</taxon>
        <taxon>Oceanospirillales</taxon>
        <taxon>Endozoicomonadaceae</taxon>
        <taxon>Endozoicomonas</taxon>
    </lineage>
</organism>
<reference evidence="1" key="1">
    <citation type="submission" date="2022-10" db="EMBL/GenBank/DDBJ databases">
        <title>Completed Genome Sequence of two octocoral isolated bacterium, Endozoicomonas euniceicola EF212T and Endozoicomonas gorgoniicola PS125T.</title>
        <authorList>
            <person name="Chiou Y.-J."/>
            <person name="Chen Y.-H."/>
        </authorList>
    </citation>
    <scope>NUCLEOTIDE SEQUENCE</scope>
    <source>
        <strain evidence="1">EF212</strain>
    </source>
</reference>
<dbReference type="Proteomes" id="UP001163255">
    <property type="component" value="Chromosome"/>
</dbReference>
<protein>
    <recommendedName>
        <fullName evidence="3">Reverse transcriptase/retrotransposon-derived protein RNase H-like domain-containing protein</fullName>
    </recommendedName>
</protein>
<gene>
    <name evidence="1" type="ORF">NX720_21190</name>
</gene>
<evidence type="ECO:0000313" key="1">
    <source>
        <dbReference type="EMBL" id="UYM15342.1"/>
    </source>
</evidence>
<evidence type="ECO:0008006" key="3">
    <source>
        <dbReference type="Google" id="ProtNLM"/>
    </source>
</evidence>
<keyword evidence="2" id="KW-1185">Reference proteome</keyword>
<dbReference type="RefSeq" id="WP_262597295.1">
    <property type="nucleotide sequence ID" value="NZ_CP103300.1"/>
</dbReference>
<sequence length="145" mass="16713">MIELRTNWGHANITEDMIKKYRRFVALLRTENTLIPNAMREADAECIFVSPEGTSLIGQLITRQVDLAIAIQYSTRHAYPIKRDRSKENSFLAINQSGTQLANPVYTPLIDAPEVHFYHIKPKDRDLAEEDEVEVARLLQEYEIV</sequence>
<dbReference type="EMBL" id="CP103300">
    <property type="protein sequence ID" value="UYM15342.1"/>
    <property type="molecule type" value="Genomic_DNA"/>
</dbReference>
<evidence type="ECO:0000313" key="2">
    <source>
        <dbReference type="Proteomes" id="UP001163255"/>
    </source>
</evidence>
<proteinExistence type="predicted"/>
<accession>A0ABY6GRH4</accession>
<name>A0ABY6GRH4_9GAMM</name>